<dbReference type="Proteomes" id="UP000325313">
    <property type="component" value="Unassembled WGS sequence"/>
</dbReference>
<feature type="region of interest" description="Disordered" evidence="1">
    <location>
        <begin position="58"/>
        <end position="85"/>
    </location>
</feature>
<sequence>MSDLLISDCIKLHIEPSIVASSARMPFLLWFRPVPRRDLVTSAHQNFFKTSYTDLTSPSQSLRAASNGKKYHDGTHHLGPSAGTP</sequence>
<dbReference type="EMBL" id="VDEP01000204">
    <property type="protein sequence ID" value="KAA1124436.1"/>
    <property type="molecule type" value="Genomic_DNA"/>
</dbReference>
<gene>
    <name evidence="2" type="ORF">PGTUg99_032538</name>
</gene>
<evidence type="ECO:0000313" key="2">
    <source>
        <dbReference type="EMBL" id="KAA1124436.1"/>
    </source>
</evidence>
<evidence type="ECO:0000313" key="3">
    <source>
        <dbReference type="Proteomes" id="UP000325313"/>
    </source>
</evidence>
<evidence type="ECO:0000256" key="1">
    <source>
        <dbReference type="SAM" id="MobiDB-lite"/>
    </source>
</evidence>
<proteinExistence type="predicted"/>
<reference evidence="2 3" key="1">
    <citation type="submission" date="2019-05" db="EMBL/GenBank/DDBJ databases">
        <title>Emergence of the Ug99 lineage of the wheat stem rust pathogen through somatic hybridization.</title>
        <authorList>
            <person name="Li F."/>
            <person name="Upadhyaya N.M."/>
            <person name="Sperschneider J."/>
            <person name="Matny O."/>
            <person name="Nguyen-Phuc H."/>
            <person name="Mago R."/>
            <person name="Raley C."/>
            <person name="Miller M.E."/>
            <person name="Silverstein K.A.T."/>
            <person name="Henningsen E."/>
            <person name="Hirsch C.D."/>
            <person name="Visser B."/>
            <person name="Pretorius Z.A."/>
            <person name="Steffenson B.J."/>
            <person name="Schwessinger B."/>
            <person name="Dodds P.N."/>
            <person name="Figueroa M."/>
        </authorList>
    </citation>
    <scope>NUCLEOTIDE SEQUENCE [LARGE SCALE GENOMIC DNA]</scope>
    <source>
        <strain evidence="2 3">Ug99</strain>
    </source>
</reference>
<comment type="caution">
    <text evidence="2">The sequence shown here is derived from an EMBL/GenBank/DDBJ whole genome shotgun (WGS) entry which is preliminary data.</text>
</comment>
<dbReference type="AlphaFoldDB" id="A0A5B0RF41"/>
<organism evidence="2 3">
    <name type="scientific">Puccinia graminis f. sp. tritici</name>
    <dbReference type="NCBI Taxonomy" id="56615"/>
    <lineage>
        <taxon>Eukaryota</taxon>
        <taxon>Fungi</taxon>
        <taxon>Dikarya</taxon>
        <taxon>Basidiomycota</taxon>
        <taxon>Pucciniomycotina</taxon>
        <taxon>Pucciniomycetes</taxon>
        <taxon>Pucciniales</taxon>
        <taxon>Pucciniaceae</taxon>
        <taxon>Puccinia</taxon>
    </lineage>
</organism>
<name>A0A5B0RF41_PUCGR</name>
<accession>A0A5B0RF41</accession>
<protein>
    <submittedName>
        <fullName evidence="2">Uncharacterized protein</fullName>
    </submittedName>
</protein>